<evidence type="ECO:0000256" key="2">
    <source>
        <dbReference type="ARBA" id="ARBA00022485"/>
    </source>
</evidence>
<dbReference type="GO" id="GO:0051539">
    <property type="term" value="F:4 iron, 4 sulfur cluster binding"/>
    <property type="evidence" value="ECO:0007669"/>
    <property type="project" value="UniProtKB-KW"/>
</dbReference>
<sequence>MLARGLRLGRPVSRHLCYKMNKSEYFQNVSPRKTRSRNQKGSSVSKSEVSCEDNSAVFNGVKIKIEEEKEVSLSRKLSRRKHVNVKYEDQPVEGLLTSVKKEEEDHSVAQEYLLETESKSLKPGQAGWEPPNWREVLENIRKMRSARDAPVDNMGAEKCMDEQATPEVRRLHVLISLMLSSQTKDEVTHAAMEKLRAHGLTVDNVLATDDATLGQLIYPVGFWKKKVTYIKKTCEILKRDYAGDIPPTLELMCKLPGVGPKMAHLCMDIGWGKLTGIGVDTHVHRISNRLGWTGKSTKTPEDTRKALESWMPEEIWSETNLLMEPRKQVTKKTVAIKITTEECDKDY</sequence>
<dbReference type="EC" id="4.2.99.18" evidence="12"/>
<comment type="function">
    <text evidence="12">Bifunctional DNA N-glycosylase with associated apurinic/apyrimidinic (AP) lyase function that catalyzes the first step in base excision repair (BER), the primary repair pathway for the repair of oxidative DNA damage. The DNA N-glycosylase activity releases the damaged DNA base from DNA by cleaving the N-glycosidic bond, leaving an AP site. The AP lyase activity cleaves the phosphodiester bond 3' to the AP site by a beta-elimination. Primarily recognizes and repairs oxidative base damage of pyrimidines.</text>
</comment>
<evidence type="ECO:0000256" key="8">
    <source>
        <dbReference type="ARBA" id="ARBA00023204"/>
    </source>
</evidence>
<dbReference type="OrthoDB" id="2099276at2759"/>
<dbReference type="AlphaFoldDB" id="A0A423T4G7"/>
<comment type="similarity">
    <text evidence="1 12">Belongs to the Nth/MutY family.</text>
</comment>
<dbReference type="FunFam" id="1.10.340.30:FF:000005">
    <property type="entry name" value="Endonuclease III-like protein 1"/>
    <property type="match status" value="1"/>
</dbReference>
<keyword evidence="7" id="KW-0411">Iron-sulfur</keyword>
<proteinExistence type="inferred from homology"/>
<evidence type="ECO:0000256" key="3">
    <source>
        <dbReference type="ARBA" id="ARBA00022723"/>
    </source>
</evidence>
<keyword evidence="15" id="KW-0255">Endonuclease</keyword>
<dbReference type="Gene3D" id="1.10.340.30">
    <property type="entry name" value="Hypothetical protein, domain 2"/>
    <property type="match status" value="1"/>
</dbReference>
<keyword evidence="8 12" id="KW-0234">DNA repair</keyword>
<evidence type="ECO:0000256" key="4">
    <source>
        <dbReference type="ARBA" id="ARBA00022763"/>
    </source>
</evidence>
<reference evidence="15 16" key="1">
    <citation type="submission" date="2018-04" db="EMBL/GenBank/DDBJ databases">
        <authorList>
            <person name="Zhang X."/>
            <person name="Yuan J."/>
            <person name="Li F."/>
            <person name="Xiang J."/>
        </authorList>
    </citation>
    <scope>NUCLEOTIDE SEQUENCE [LARGE SCALE GENOMIC DNA]</scope>
    <source>
        <tissue evidence="15">Muscle</tissue>
    </source>
</reference>
<evidence type="ECO:0000256" key="6">
    <source>
        <dbReference type="ARBA" id="ARBA00023004"/>
    </source>
</evidence>
<dbReference type="GO" id="GO:0140078">
    <property type="term" value="F:class I DNA-(apurinic or apyrimidinic site) endonuclease activity"/>
    <property type="evidence" value="ECO:0007669"/>
    <property type="project" value="UniProtKB-EC"/>
</dbReference>
<comment type="caution">
    <text evidence="15">The sequence shown here is derived from an EMBL/GenBank/DDBJ whole genome shotgun (WGS) entry which is preliminary data.</text>
</comment>
<feature type="region of interest" description="Disordered" evidence="13">
    <location>
        <begin position="29"/>
        <end position="49"/>
    </location>
</feature>
<comment type="catalytic activity">
    <reaction evidence="11 12">
        <text>2'-deoxyribonucleotide-(2'-deoxyribose 5'-phosphate)-2'-deoxyribonucleotide-DNA = a 3'-end 2'-deoxyribonucleotide-(2,3-dehydro-2,3-deoxyribose 5'-phosphate)-DNA + a 5'-end 5'-phospho-2'-deoxyribonucleoside-DNA + H(+)</text>
        <dbReference type="Rhea" id="RHEA:66592"/>
        <dbReference type="Rhea" id="RHEA-COMP:13180"/>
        <dbReference type="Rhea" id="RHEA-COMP:16897"/>
        <dbReference type="Rhea" id="RHEA-COMP:17067"/>
        <dbReference type="ChEBI" id="CHEBI:15378"/>
        <dbReference type="ChEBI" id="CHEBI:136412"/>
        <dbReference type="ChEBI" id="CHEBI:157695"/>
        <dbReference type="ChEBI" id="CHEBI:167181"/>
        <dbReference type="EC" id="4.2.99.18"/>
    </reaction>
</comment>
<name>A0A423T4G7_PENVA</name>
<dbReference type="InterPro" id="IPR011257">
    <property type="entry name" value="DNA_glycosylase"/>
</dbReference>
<dbReference type="GO" id="GO:0006285">
    <property type="term" value="P:base-excision repair, AP site formation"/>
    <property type="evidence" value="ECO:0007669"/>
    <property type="project" value="UniProtKB-UniRule"/>
</dbReference>
<dbReference type="HAMAP" id="MF_03183">
    <property type="entry name" value="Endonuclease_III_Nth"/>
    <property type="match status" value="1"/>
</dbReference>
<comment type="subcellular location">
    <subcellularLocation>
        <location evidence="12">Nucleus</location>
    </subcellularLocation>
    <subcellularLocation>
        <location evidence="12">Mitochondrion</location>
    </subcellularLocation>
</comment>
<dbReference type="InterPro" id="IPR000445">
    <property type="entry name" value="HhH_motif"/>
</dbReference>
<dbReference type="SMART" id="SM00478">
    <property type="entry name" value="ENDO3c"/>
    <property type="match status" value="1"/>
</dbReference>
<evidence type="ECO:0000256" key="7">
    <source>
        <dbReference type="ARBA" id="ARBA00023014"/>
    </source>
</evidence>
<evidence type="ECO:0000313" key="15">
    <source>
        <dbReference type="EMBL" id="ROT71399.1"/>
    </source>
</evidence>
<evidence type="ECO:0000256" key="5">
    <source>
        <dbReference type="ARBA" id="ARBA00022801"/>
    </source>
</evidence>
<evidence type="ECO:0000256" key="13">
    <source>
        <dbReference type="SAM" id="MobiDB-lite"/>
    </source>
</evidence>
<protein>
    <recommendedName>
        <fullName evidence="12">Endonuclease III homolog</fullName>
        <ecNumber evidence="12">3.2.2.-</ecNumber>
        <ecNumber evidence="12">4.2.99.18</ecNumber>
    </recommendedName>
    <alternativeName>
        <fullName evidence="12">Bifunctional DNA N-glycosylase/DNA-(apurinic or apyrimidinic site) lyase</fullName>
        <shortName evidence="12">DNA glycosylase/AP lyase</shortName>
    </alternativeName>
</protein>
<evidence type="ECO:0000313" key="16">
    <source>
        <dbReference type="Proteomes" id="UP000283509"/>
    </source>
</evidence>
<dbReference type="GO" id="GO:0046872">
    <property type="term" value="F:metal ion binding"/>
    <property type="evidence" value="ECO:0007669"/>
    <property type="project" value="UniProtKB-KW"/>
</dbReference>
<evidence type="ECO:0000256" key="9">
    <source>
        <dbReference type="ARBA" id="ARBA00023239"/>
    </source>
</evidence>
<accession>A0A423T4G7</accession>
<dbReference type="InterPro" id="IPR003265">
    <property type="entry name" value="HhH-GPD_domain"/>
</dbReference>
<keyword evidence="12" id="KW-0496">Mitochondrion</keyword>
<evidence type="ECO:0000256" key="11">
    <source>
        <dbReference type="ARBA" id="ARBA00044632"/>
    </source>
</evidence>
<gene>
    <name evidence="12" type="primary">NTH1</name>
    <name evidence="15" type="ORF">C7M84_010275</name>
</gene>
<keyword evidence="15" id="KW-0540">Nuclease</keyword>
<feature type="domain" description="HhH-GPD" evidence="14">
    <location>
        <begin position="179"/>
        <end position="329"/>
    </location>
</feature>
<dbReference type="Pfam" id="PF00730">
    <property type="entry name" value="HhH-GPD"/>
    <property type="match status" value="1"/>
</dbReference>
<dbReference type="GO" id="GO:0003677">
    <property type="term" value="F:DNA binding"/>
    <property type="evidence" value="ECO:0007669"/>
    <property type="project" value="UniProtKB-UniRule"/>
</dbReference>
<keyword evidence="9 12" id="KW-0456">Lyase</keyword>
<dbReference type="GO" id="GO:0005634">
    <property type="term" value="C:nucleus"/>
    <property type="evidence" value="ECO:0007669"/>
    <property type="project" value="UniProtKB-SubCell"/>
</dbReference>
<feature type="compositionally biased region" description="Polar residues" evidence="13">
    <location>
        <begin position="39"/>
        <end position="49"/>
    </location>
</feature>
<keyword evidence="6" id="KW-0408">Iron</keyword>
<dbReference type="InterPro" id="IPR030841">
    <property type="entry name" value="NTH1"/>
</dbReference>
<dbReference type="GO" id="GO:0005739">
    <property type="term" value="C:mitochondrion"/>
    <property type="evidence" value="ECO:0007669"/>
    <property type="project" value="UniProtKB-SubCell"/>
</dbReference>
<dbReference type="GO" id="GO:0006289">
    <property type="term" value="P:nucleotide-excision repair"/>
    <property type="evidence" value="ECO:0007669"/>
    <property type="project" value="TreeGrafter"/>
</dbReference>
<dbReference type="SUPFAM" id="SSF48150">
    <property type="entry name" value="DNA-glycosylase"/>
    <property type="match status" value="1"/>
</dbReference>
<keyword evidence="5 12" id="KW-0378">Hydrolase</keyword>
<organism evidence="15 16">
    <name type="scientific">Penaeus vannamei</name>
    <name type="common">Whiteleg shrimp</name>
    <name type="synonym">Litopenaeus vannamei</name>
    <dbReference type="NCBI Taxonomy" id="6689"/>
    <lineage>
        <taxon>Eukaryota</taxon>
        <taxon>Metazoa</taxon>
        <taxon>Ecdysozoa</taxon>
        <taxon>Arthropoda</taxon>
        <taxon>Crustacea</taxon>
        <taxon>Multicrustacea</taxon>
        <taxon>Malacostraca</taxon>
        <taxon>Eumalacostraca</taxon>
        <taxon>Eucarida</taxon>
        <taxon>Decapoda</taxon>
        <taxon>Dendrobranchiata</taxon>
        <taxon>Penaeoidea</taxon>
        <taxon>Penaeidae</taxon>
        <taxon>Penaeus</taxon>
    </lineage>
</organism>
<evidence type="ECO:0000256" key="10">
    <source>
        <dbReference type="ARBA" id="ARBA00023295"/>
    </source>
</evidence>
<reference evidence="15 16" key="2">
    <citation type="submission" date="2019-01" db="EMBL/GenBank/DDBJ databases">
        <title>The decoding of complex shrimp genome reveals the adaptation for benthos swimmer, frequently molting mechanism and breeding impact on genome.</title>
        <authorList>
            <person name="Sun Y."/>
            <person name="Gao Y."/>
            <person name="Yu Y."/>
        </authorList>
    </citation>
    <scope>NUCLEOTIDE SEQUENCE [LARGE SCALE GENOMIC DNA]</scope>
    <source>
        <tissue evidence="15">Muscle</tissue>
    </source>
</reference>
<keyword evidence="4 12" id="KW-0227">DNA damage</keyword>
<dbReference type="Proteomes" id="UP000283509">
    <property type="component" value="Unassembled WGS sequence"/>
</dbReference>
<keyword evidence="12" id="KW-0539">Nucleus</keyword>
<dbReference type="PROSITE" id="PS01155">
    <property type="entry name" value="ENDONUCLEASE_III_2"/>
    <property type="match status" value="1"/>
</dbReference>
<dbReference type="Pfam" id="PF00633">
    <property type="entry name" value="HHH"/>
    <property type="match status" value="1"/>
</dbReference>
<evidence type="ECO:0000259" key="14">
    <source>
        <dbReference type="SMART" id="SM00478"/>
    </source>
</evidence>
<dbReference type="Gene3D" id="1.10.1670.10">
    <property type="entry name" value="Helix-hairpin-Helix base-excision DNA repair enzymes (C-terminal)"/>
    <property type="match status" value="1"/>
</dbReference>
<dbReference type="GO" id="GO:0000703">
    <property type="term" value="F:oxidized pyrimidine nucleobase lesion DNA N-glycosylase activity"/>
    <property type="evidence" value="ECO:0007669"/>
    <property type="project" value="UniProtKB-UniRule"/>
</dbReference>
<comment type="caution">
    <text evidence="12">Lacks conserved residue(s) required for the propagation of feature annotation.</text>
</comment>
<keyword evidence="10 12" id="KW-0326">Glycosidase</keyword>
<dbReference type="PANTHER" id="PTHR43286">
    <property type="entry name" value="ENDONUCLEASE III-LIKE PROTEIN 1"/>
    <property type="match status" value="1"/>
</dbReference>
<dbReference type="InterPro" id="IPR004036">
    <property type="entry name" value="Endonuclease-III-like_CS2"/>
</dbReference>
<dbReference type="CDD" id="cd00056">
    <property type="entry name" value="ENDO3c"/>
    <property type="match status" value="1"/>
</dbReference>
<evidence type="ECO:0000256" key="1">
    <source>
        <dbReference type="ARBA" id="ARBA00008343"/>
    </source>
</evidence>
<dbReference type="STRING" id="6689.A0A423T4G7"/>
<dbReference type="EC" id="3.2.2.-" evidence="12"/>
<keyword evidence="16" id="KW-1185">Reference proteome</keyword>
<dbReference type="PANTHER" id="PTHR43286:SF1">
    <property type="entry name" value="ENDONUCLEASE III-LIKE PROTEIN 1"/>
    <property type="match status" value="1"/>
</dbReference>
<dbReference type="EMBL" id="QCYY01002301">
    <property type="protein sequence ID" value="ROT71399.1"/>
    <property type="molecule type" value="Genomic_DNA"/>
</dbReference>
<keyword evidence="2" id="KW-0004">4Fe-4S</keyword>
<evidence type="ECO:0000256" key="12">
    <source>
        <dbReference type="HAMAP-Rule" id="MF_03183"/>
    </source>
</evidence>
<dbReference type="InterPro" id="IPR023170">
    <property type="entry name" value="HhH_base_excis_C"/>
</dbReference>
<keyword evidence="3" id="KW-0479">Metal-binding</keyword>